<dbReference type="RefSeq" id="WP_044163845.1">
    <property type="nucleotide sequence ID" value="NZ_JACIER010000001.1"/>
</dbReference>
<evidence type="ECO:0000313" key="2">
    <source>
        <dbReference type="Proteomes" id="UP000560658"/>
    </source>
</evidence>
<dbReference type="Proteomes" id="UP000560658">
    <property type="component" value="Unassembled WGS sequence"/>
</dbReference>
<comment type="caution">
    <text evidence="1">The sequence shown here is derived from an EMBL/GenBank/DDBJ whole genome shotgun (WGS) entry which is preliminary data.</text>
</comment>
<dbReference type="EMBL" id="JACIER010000001">
    <property type="protein sequence ID" value="MBB4042377.1"/>
    <property type="molecule type" value="Genomic_DNA"/>
</dbReference>
<name>A0A840CQV4_9BACE</name>
<reference evidence="1" key="1">
    <citation type="submission" date="2020-08" db="EMBL/GenBank/DDBJ databases">
        <title>Genomic Encyclopedia of Type Strains, Phase IV (KMG-IV): sequencing the most valuable type-strain genomes for metagenomic binning, comparative biology and taxonomic classification.</title>
        <authorList>
            <person name="Goeker M."/>
        </authorList>
    </citation>
    <scope>NUCLEOTIDE SEQUENCE [LARGE SCALE GENOMIC DNA]</scope>
    <source>
        <strain evidence="1">DSM 105720</strain>
    </source>
</reference>
<gene>
    <name evidence="1" type="ORF">GGR06_000136</name>
</gene>
<sequence length="86" mass="10412">MLRYNERKQSVLPCIFDEVCTHSKQYIPTISFDSYWQYSKQTEETANQFVKINSYLILNIKTSQTNRISENNPFPVYIYQTYRNIR</sequence>
<accession>A0A840CQV4</accession>
<proteinExistence type="predicted"/>
<dbReference type="AlphaFoldDB" id="A0A840CQV4"/>
<organism evidence="1 2">
    <name type="scientific">Bacteroides reticulotermitis</name>
    <dbReference type="NCBI Taxonomy" id="1133319"/>
    <lineage>
        <taxon>Bacteria</taxon>
        <taxon>Pseudomonadati</taxon>
        <taxon>Bacteroidota</taxon>
        <taxon>Bacteroidia</taxon>
        <taxon>Bacteroidales</taxon>
        <taxon>Bacteroidaceae</taxon>
        <taxon>Bacteroides</taxon>
    </lineage>
</organism>
<protein>
    <submittedName>
        <fullName evidence="1">Uncharacterized protein</fullName>
    </submittedName>
</protein>
<keyword evidence="2" id="KW-1185">Reference proteome</keyword>
<evidence type="ECO:0000313" key="1">
    <source>
        <dbReference type="EMBL" id="MBB4042377.1"/>
    </source>
</evidence>